<organism evidence="1">
    <name type="scientific">candidate division WOR-3 bacterium</name>
    <dbReference type="NCBI Taxonomy" id="2052148"/>
    <lineage>
        <taxon>Bacteria</taxon>
        <taxon>Bacteria division WOR-3</taxon>
    </lineage>
</organism>
<accession>A0A7V0Z669</accession>
<proteinExistence type="predicted"/>
<dbReference type="EMBL" id="DSKY01000019">
    <property type="protein sequence ID" value="HDY59332.1"/>
    <property type="molecule type" value="Genomic_DNA"/>
</dbReference>
<dbReference type="AlphaFoldDB" id="A0A7V0Z669"/>
<protein>
    <submittedName>
        <fullName evidence="1">Uncharacterized protein</fullName>
    </submittedName>
</protein>
<evidence type="ECO:0000313" key="1">
    <source>
        <dbReference type="EMBL" id="HDY59332.1"/>
    </source>
</evidence>
<gene>
    <name evidence="1" type="ORF">ENP86_07265</name>
</gene>
<name>A0A7V0Z669_UNCW3</name>
<sequence length="277" mass="32393">MPSYKRPRCRTTEEIEQKVVFLKERMPALTVRQARGLLEKEGIKLSLKGIWSIWRRYGYAGFKKENMTNEFIEYCPWTKEARYKFLQVKELMSTGKTMEAAKIINSIPLLPKNDILHQIPDNALNIKRKVEKISALFGKVPIYTYLKKVNILYNELRQKDLNYSALRTGITEVIALSWLGKPEMQLNKIIELKKLIYIMDEHYKGRGSYLLFEPKFTLTINEGISFAMLMNIDEAKKSADRARKSLKTIKSLPPIFCLIWVAYIHILRNIEKLNIIS</sequence>
<comment type="caution">
    <text evidence="1">The sequence shown here is derived from an EMBL/GenBank/DDBJ whole genome shotgun (WGS) entry which is preliminary data.</text>
</comment>
<reference evidence="1" key="1">
    <citation type="journal article" date="2020" name="mSystems">
        <title>Genome- and Community-Level Interaction Insights into Carbon Utilization and Element Cycling Functions of Hydrothermarchaeota in Hydrothermal Sediment.</title>
        <authorList>
            <person name="Zhou Z."/>
            <person name="Liu Y."/>
            <person name="Xu W."/>
            <person name="Pan J."/>
            <person name="Luo Z.H."/>
            <person name="Li M."/>
        </authorList>
    </citation>
    <scope>NUCLEOTIDE SEQUENCE [LARGE SCALE GENOMIC DNA]</scope>
    <source>
        <strain evidence="1">SpSt-258</strain>
    </source>
</reference>